<protein>
    <submittedName>
        <fullName evidence="2">K Homology domain-containing protein</fullName>
    </submittedName>
</protein>
<reference evidence="2" key="1">
    <citation type="submission" date="2022-11" db="UniProtKB">
        <authorList>
            <consortium name="WormBaseParasite"/>
        </authorList>
    </citation>
    <scope>IDENTIFICATION</scope>
</reference>
<accession>A0AC34F084</accession>
<dbReference type="WBParaSite" id="ES5_v2.g10374.t1">
    <property type="protein sequence ID" value="ES5_v2.g10374.t1"/>
    <property type="gene ID" value="ES5_v2.g10374"/>
</dbReference>
<name>A0AC34F084_9BILA</name>
<proteinExistence type="predicted"/>
<evidence type="ECO:0000313" key="2">
    <source>
        <dbReference type="WBParaSite" id="ES5_v2.g10374.t1"/>
    </source>
</evidence>
<sequence length="406" mass="42958">MLGAAAAATTSQQHLVDAATAAQWAATRNAAAAAAAAAALMGSNNMVKTNAALGLKTPRLIGNMALNLTNSITNPKSNKSAQLREEVTIRNCDSGKIMGVKGRRVAVVEELSKTVISFQKVDPKSKDRVLTITGSTEDSIQFAKKLIEETIRRNVSPNRFQDATTTPTTPPQVSSTTSPSTATTPSQSATTTTTTAAAMFGNPTETDEEDDDDEDEDDAPGISIETGKDGTLKLCCDDPDVLQAAQAALSEYLNRARRSNRMSAEERAEKKERRKSMPLQSTQQKEEPPPPPLKETRRAFTGSTPNLAASLIEGLAIGPKIPASINSSQTAPPPSTQYSREKLLEIREQIEPSEIPATVLKDANPEVIAELQKPSTTPPSTTSTTTATTNGSTSSTSSTPTTTTST</sequence>
<dbReference type="Proteomes" id="UP000887579">
    <property type="component" value="Unplaced"/>
</dbReference>
<evidence type="ECO:0000313" key="1">
    <source>
        <dbReference type="Proteomes" id="UP000887579"/>
    </source>
</evidence>
<organism evidence="1 2">
    <name type="scientific">Panagrolaimus sp. ES5</name>
    <dbReference type="NCBI Taxonomy" id="591445"/>
    <lineage>
        <taxon>Eukaryota</taxon>
        <taxon>Metazoa</taxon>
        <taxon>Ecdysozoa</taxon>
        <taxon>Nematoda</taxon>
        <taxon>Chromadorea</taxon>
        <taxon>Rhabditida</taxon>
        <taxon>Tylenchina</taxon>
        <taxon>Panagrolaimomorpha</taxon>
        <taxon>Panagrolaimoidea</taxon>
        <taxon>Panagrolaimidae</taxon>
        <taxon>Panagrolaimus</taxon>
    </lineage>
</organism>